<proteinExistence type="inferred from homology"/>
<evidence type="ECO:0000256" key="8">
    <source>
        <dbReference type="ARBA" id="ARBA00052241"/>
    </source>
</evidence>
<keyword evidence="13" id="KW-1185">Reference proteome</keyword>
<keyword evidence="3 10" id="KW-0436">Ligase</keyword>
<dbReference type="GO" id="GO:0004775">
    <property type="term" value="F:succinate-CoA ligase (ADP-forming) activity"/>
    <property type="evidence" value="ECO:0007669"/>
    <property type="project" value="UniProtKB-UniRule"/>
</dbReference>
<dbReference type="GO" id="GO:0005524">
    <property type="term" value="F:ATP binding"/>
    <property type="evidence" value="ECO:0007669"/>
    <property type="project" value="UniProtKB-UniRule"/>
</dbReference>
<comment type="pathway">
    <text evidence="10">Carbohydrate metabolism; tricarboxylic acid cycle; succinate from succinyl-CoA (ligase route): step 1/1.</text>
</comment>
<feature type="binding site" evidence="10">
    <location>
        <position position="209"/>
    </location>
    <ligand>
        <name>Mg(2+)</name>
        <dbReference type="ChEBI" id="CHEBI:18420"/>
    </ligand>
</feature>
<keyword evidence="7 10" id="KW-0460">Magnesium</keyword>
<feature type="binding site" evidence="10">
    <location>
        <position position="274"/>
    </location>
    <ligand>
        <name>substrate</name>
        <note>ligand shared with subunit alpha</note>
    </ligand>
</feature>
<dbReference type="InterPro" id="IPR017866">
    <property type="entry name" value="Succ-CoA_synthase_bsu_CS"/>
</dbReference>
<dbReference type="Pfam" id="PF08442">
    <property type="entry name" value="ATP-grasp_2"/>
    <property type="match status" value="1"/>
</dbReference>
<evidence type="ECO:0000313" key="13">
    <source>
        <dbReference type="Proteomes" id="UP000654108"/>
    </source>
</evidence>
<feature type="binding site" evidence="10">
    <location>
        <begin position="53"/>
        <end position="55"/>
    </location>
    <ligand>
        <name>ATP</name>
        <dbReference type="ChEBI" id="CHEBI:30616"/>
    </ligand>
</feature>
<protein>
    <recommendedName>
        <fullName evidence="10">Succinate--CoA ligase [ADP-forming] subunit beta</fullName>
        <ecNumber evidence="10">6.2.1.5</ecNumber>
    </recommendedName>
    <alternativeName>
        <fullName evidence="10">Succinyl-CoA synthetase subunit beta</fullName>
        <shortName evidence="10">SCS-beta</shortName>
    </alternativeName>
</protein>
<dbReference type="InterPro" id="IPR005809">
    <property type="entry name" value="Succ_CoA_ligase-like_bsu"/>
</dbReference>
<accession>A0A927IRH9</accession>
<dbReference type="EMBL" id="JACYFU010000004">
    <property type="protein sequence ID" value="MBD8066720.1"/>
    <property type="molecule type" value="Genomic_DNA"/>
</dbReference>
<dbReference type="FunFam" id="3.40.50.261:FF:000001">
    <property type="entry name" value="Succinate--CoA ligase [ADP-forming] subunit beta"/>
    <property type="match status" value="1"/>
</dbReference>
<dbReference type="HAMAP" id="MF_00558">
    <property type="entry name" value="Succ_CoA_beta"/>
    <property type="match status" value="1"/>
</dbReference>
<comment type="function">
    <text evidence="10">Succinyl-CoA synthetase functions in the citric acid cycle (TCA), coupling the hydrolysis of succinyl-CoA to the synthesis of either ATP or GTP and thus represents the only step of substrate-level phosphorylation in the TCA. The beta subunit provides nucleotide specificity of the enzyme and binds the substrate succinate, while the binding sites for coenzyme A and phosphate are found in the alpha subunit.</text>
</comment>
<dbReference type="GO" id="GO:0000287">
    <property type="term" value="F:magnesium ion binding"/>
    <property type="evidence" value="ECO:0007669"/>
    <property type="project" value="UniProtKB-UniRule"/>
</dbReference>
<evidence type="ECO:0000259" key="11">
    <source>
        <dbReference type="PROSITE" id="PS50975"/>
    </source>
</evidence>
<feature type="domain" description="ATP-grasp" evidence="11">
    <location>
        <begin position="9"/>
        <end position="237"/>
    </location>
</feature>
<feature type="binding site" evidence="10">
    <location>
        <position position="46"/>
    </location>
    <ligand>
        <name>ATP</name>
        <dbReference type="ChEBI" id="CHEBI:30616"/>
    </ligand>
</feature>
<dbReference type="GO" id="GO:0006099">
    <property type="term" value="P:tricarboxylic acid cycle"/>
    <property type="evidence" value="ECO:0007669"/>
    <property type="project" value="UniProtKB-UniRule"/>
</dbReference>
<dbReference type="InterPro" id="IPR016102">
    <property type="entry name" value="Succinyl-CoA_synth-like"/>
</dbReference>
<dbReference type="InterPro" id="IPR013650">
    <property type="entry name" value="ATP-grasp_succ-CoA_synth-type"/>
</dbReference>
<comment type="similarity">
    <text evidence="1 10">Belongs to the succinate/malate CoA ligase beta subunit family.</text>
</comment>
<dbReference type="PIRSF" id="PIRSF001554">
    <property type="entry name" value="SucCS_beta"/>
    <property type="match status" value="1"/>
</dbReference>
<dbReference type="NCBIfam" id="NF001913">
    <property type="entry name" value="PRK00696.1"/>
    <property type="match status" value="1"/>
</dbReference>
<dbReference type="FunFam" id="3.30.470.20:FF:000002">
    <property type="entry name" value="Succinate--CoA ligase [ADP-forming] subunit beta"/>
    <property type="match status" value="1"/>
</dbReference>
<feature type="binding site" evidence="10">
    <location>
        <position position="109"/>
    </location>
    <ligand>
        <name>ATP</name>
        <dbReference type="ChEBI" id="CHEBI:30616"/>
    </ligand>
</feature>
<dbReference type="GO" id="GO:0005829">
    <property type="term" value="C:cytosol"/>
    <property type="evidence" value="ECO:0007669"/>
    <property type="project" value="TreeGrafter"/>
</dbReference>
<dbReference type="RefSeq" id="WP_191777051.1">
    <property type="nucleotide sequence ID" value="NZ_JACYFU010000004.1"/>
</dbReference>
<comment type="catalytic activity">
    <reaction evidence="8">
        <text>(S)-malate + ATP + CoA = (S)-malyl-CoA + ADP + phosphate</text>
        <dbReference type="Rhea" id="RHEA:26193"/>
        <dbReference type="ChEBI" id="CHEBI:15589"/>
        <dbReference type="ChEBI" id="CHEBI:30616"/>
        <dbReference type="ChEBI" id="CHEBI:43474"/>
        <dbReference type="ChEBI" id="CHEBI:57287"/>
        <dbReference type="ChEBI" id="CHEBI:57317"/>
        <dbReference type="ChEBI" id="CHEBI:456216"/>
        <dbReference type="EC" id="6.2.1.9"/>
    </reaction>
</comment>
<organism evidence="12 13">
    <name type="scientific">Devosia oryzisoli</name>
    <dbReference type="NCBI Taxonomy" id="2774138"/>
    <lineage>
        <taxon>Bacteria</taxon>
        <taxon>Pseudomonadati</taxon>
        <taxon>Pseudomonadota</taxon>
        <taxon>Alphaproteobacteria</taxon>
        <taxon>Hyphomicrobiales</taxon>
        <taxon>Devosiaceae</taxon>
        <taxon>Devosia</taxon>
    </lineage>
</organism>
<dbReference type="EC" id="6.2.1.5" evidence="10"/>
<feature type="binding site" evidence="10">
    <location>
        <position position="117"/>
    </location>
    <ligand>
        <name>ATP</name>
        <dbReference type="ChEBI" id="CHEBI:30616"/>
    </ligand>
</feature>
<comment type="caution">
    <text evidence="12">The sequence shown here is derived from an EMBL/GenBank/DDBJ whole genome shotgun (WGS) entry which is preliminary data.</text>
</comment>
<evidence type="ECO:0000256" key="10">
    <source>
        <dbReference type="HAMAP-Rule" id="MF_00558"/>
    </source>
</evidence>
<dbReference type="InterPro" id="IPR011761">
    <property type="entry name" value="ATP-grasp"/>
</dbReference>
<dbReference type="Pfam" id="PF00549">
    <property type="entry name" value="Ligase_CoA"/>
    <property type="match status" value="1"/>
</dbReference>
<dbReference type="AlphaFoldDB" id="A0A927IRH9"/>
<keyword evidence="4 10" id="KW-0479">Metal-binding</keyword>
<comment type="catalytic activity">
    <reaction evidence="10">
        <text>GTP + succinate + CoA = succinyl-CoA + GDP + phosphate</text>
        <dbReference type="Rhea" id="RHEA:22120"/>
        <dbReference type="ChEBI" id="CHEBI:30031"/>
        <dbReference type="ChEBI" id="CHEBI:37565"/>
        <dbReference type="ChEBI" id="CHEBI:43474"/>
        <dbReference type="ChEBI" id="CHEBI:57287"/>
        <dbReference type="ChEBI" id="CHEBI:57292"/>
        <dbReference type="ChEBI" id="CHEBI:58189"/>
    </reaction>
</comment>
<keyword evidence="5 10" id="KW-0547">Nucleotide-binding</keyword>
<dbReference type="SUPFAM" id="SSF52210">
    <property type="entry name" value="Succinyl-CoA synthetase domains"/>
    <property type="match status" value="1"/>
</dbReference>
<evidence type="ECO:0000256" key="3">
    <source>
        <dbReference type="ARBA" id="ARBA00022598"/>
    </source>
</evidence>
<feature type="binding site" evidence="10">
    <location>
        <begin position="331"/>
        <end position="333"/>
    </location>
    <ligand>
        <name>substrate</name>
        <note>ligand shared with subunit alpha</note>
    </ligand>
</feature>
<keyword evidence="6 10" id="KW-0067">ATP-binding</keyword>
<comment type="catalytic activity">
    <reaction evidence="10">
        <text>succinate + ATP + CoA = succinyl-CoA + ADP + phosphate</text>
        <dbReference type="Rhea" id="RHEA:17661"/>
        <dbReference type="ChEBI" id="CHEBI:30031"/>
        <dbReference type="ChEBI" id="CHEBI:30616"/>
        <dbReference type="ChEBI" id="CHEBI:43474"/>
        <dbReference type="ChEBI" id="CHEBI:57287"/>
        <dbReference type="ChEBI" id="CHEBI:57292"/>
        <dbReference type="ChEBI" id="CHEBI:456216"/>
        <dbReference type="EC" id="6.2.1.5"/>
    </reaction>
</comment>
<dbReference type="PROSITE" id="PS01217">
    <property type="entry name" value="SUCCINYL_COA_LIG_3"/>
    <property type="match status" value="1"/>
</dbReference>
<feature type="binding site" evidence="10">
    <location>
        <position position="112"/>
    </location>
    <ligand>
        <name>ATP</name>
        <dbReference type="ChEBI" id="CHEBI:30616"/>
    </ligand>
</feature>
<reference evidence="12" key="1">
    <citation type="submission" date="2020-09" db="EMBL/GenBank/DDBJ databases">
        <title>Genome seq and assembly of Devosia sp.</title>
        <authorList>
            <person name="Chhetri G."/>
        </authorList>
    </citation>
    <scope>NUCLEOTIDE SEQUENCE</scope>
    <source>
        <strain evidence="12">PTR5</strain>
    </source>
</reference>
<comment type="cofactor">
    <cofactor evidence="10">
        <name>Mg(2+)</name>
        <dbReference type="ChEBI" id="CHEBI:18420"/>
    </cofactor>
    <text evidence="10">Binds 1 Mg(2+) ion per subunit.</text>
</comment>
<dbReference type="Gene3D" id="3.30.470.20">
    <property type="entry name" value="ATP-grasp fold, B domain"/>
    <property type="match status" value="1"/>
</dbReference>
<dbReference type="InterPro" id="IPR005811">
    <property type="entry name" value="SUCC_ACL_C"/>
</dbReference>
<evidence type="ECO:0000256" key="1">
    <source>
        <dbReference type="ARBA" id="ARBA00009182"/>
    </source>
</evidence>
<dbReference type="GO" id="GO:0042709">
    <property type="term" value="C:succinate-CoA ligase complex"/>
    <property type="evidence" value="ECO:0007669"/>
    <property type="project" value="TreeGrafter"/>
</dbReference>
<keyword evidence="2 10" id="KW-0816">Tricarboxylic acid cycle</keyword>
<dbReference type="GO" id="GO:0050074">
    <property type="term" value="F:malate-CoA ligase activity"/>
    <property type="evidence" value="ECO:0007669"/>
    <property type="project" value="UniProtKB-EC"/>
</dbReference>
<evidence type="ECO:0000256" key="9">
    <source>
        <dbReference type="ARBA" id="ARBA00060690"/>
    </source>
</evidence>
<evidence type="ECO:0000256" key="6">
    <source>
        <dbReference type="ARBA" id="ARBA00022840"/>
    </source>
</evidence>
<dbReference type="InterPro" id="IPR013815">
    <property type="entry name" value="ATP_grasp_subdomain_1"/>
</dbReference>
<comment type="pathway">
    <text evidence="9">One-carbon metabolism; formaldehyde assimilation via serine pathway.</text>
</comment>
<dbReference type="Proteomes" id="UP000654108">
    <property type="component" value="Unassembled WGS sequence"/>
</dbReference>
<evidence type="ECO:0000256" key="4">
    <source>
        <dbReference type="ARBA" id="ARBA00022723"/>
    </source>
</evidence>
<dbReference type="Gene3D" id="3.40.50.261">
    <property type="entry name" value="Succinyl-CoA synthetase domains"/>
    <property type="match status" value="1"/>
</dbReference>
<sequence>MNIHEHQAKALLKEYGAPVAQGVAITSVDEAKAAAEQLPGPLYVVKSQIHAGGRGKGKFKELGPDAKGGVRLAKSVDEVIANAREMLGNTLVTKQTGEAGKQVNRLYIEDGADIARELYCSLLVDRATSKVSFVVSTEGGMDIEAVAEHTPDKIITVAIDPEAGVTAGDVSKINTALKLDGAAAEDGKSLFPILYKAFTEKDMSLLEVNPLIVMEDGHLRVLDAKVSFDNNAAFRHEELKPLRDLSEEDAKEIEASKYDLAYVALEGNIGCMVNGAGLAMSTMDIIKLYGAEPANFLDVGGGASKEKVTAAFKIITADPAVKGILVNIFGGIMRCDVIAEGVIAAVKEVGLKVPLVVRLEGTNVKEGKAILDNSGLDVISADDLDDAAQKIVAAVRKAA</sequence>
<dbReference type="FunFam" id="3.30.1490.20:FF:000002">
    <property type="entry name" value="Succinate--CoA ligase [ADP-forming] subunit beta"/>
    <property type="match status" value="1"/>
</dbReference>
<dbReference type="PANTHER" id="PTHR11815:SF10">
    <property type="entry name" value="SUCCINATE--COA LIGASE [GDP-FORMING] SUBUNIT BETA, MITOCHONDRIAL"/>
    <property type="match status" value="1"/>
</dbReference>
<dbReference type="NCBIfam" id="TIGR01016">
    <property type="entry name" value="sucCoAbeta"/>
    <property type="match status" value="1"/>
</dbReference>
<evidence type="ECO:0000256" key="5">
    <source>
        <dbReference type="ARBA" id="ARBA00022741"/>
    </source>
</evidence>
<dbReference type="Gene3D" id="3.30.1490.20">
    <property type="entry name" value="ATP-grasp fold, A domain"/>
    <property type="match status" value="1"/>
</dbReference>
<comment type="subunit">
    <text evidence="10">Heterotetramer of two alpha and two beta subunits.</text>
</comment>
<name>A0A927IRH9_9HYPH</name>
<evidence type="ECO:0000256" key="7">
    <source>
        <dbReference type="ARBA" id="ARBA00022842"/>
    </source>
</evidence>
<evidence type="ECO:0000313" key="12">
    <source>
        <dbReference type="EMBL" id="MBD8066720.1"/>
    </source>
</evidence>
<dbReference type="SUPFAM" id="SSF56059">
    <property type="entry name" value="Glutathione synthetase ATP-binding domain-like"/>
    <property type="match status" value="1"/>
</dbReference>
<gene>
    <name evidence="10 12" type="primary">sucC</name>
    <name evidence="12" type="ORF">IC608_14695</name>
</gene>
<dbReference type="PROSITE" id="PS50975">
    <property type="entry name" value="ATP_GRASP"/>
    <property type="match status" value="1"/>
</dbReference>
<feature type="binding site" evidence="10">
    <location>
        <position position="223"/>
    </location>
    <ligand>
        <name>Mg(2+)</name>
        <dbReference type="ChEBI" id="CHEBI:18420"/>
    </ligand>
</feature>
<dbReference type="GO" id="GO:0006104">
    <property type="term" value="P:succinyl-CoA metabolic process"/>
    <property type="evidence" value="ECO:0007669"/>
    <property type="project" value="TreeGrafter"/>
</dbReference>
<dbReference type="PANTHER" id="PTHR11815">
    <property type="entry name" value="SUCCINYL-COA SYNTHETASE BETA CHAIN"/>
    <property type="match status" value="1"/>
</dbReference>
<evidence type="ECO:0000256" key="2">
    <source>
        <dbReference type="ARBA" id="ARBA00022532"/>
    </source>
</evidence>